<keyword evidence="3" id="KW-1185">Reference proteome</keyword>
<protein>
    <recommendedName>
        <fullName evidence="4">Lipoprotein</fullName>
    </recommendedName>
</protein>
<reference evidence="2 3" key="1">
    <citation type="submission" date="2015-10" db="EMBL/GenBank/DDBJ databases">
        <authorList>
            <person name="Gilbert D.G."/>
        </authorList>
    </citation>
    <scope>NUCLEOTIDE SEQUENCE [LARGE SCALE GENOMIC DNA]</scope>
    <source>
        <strain evidence="2">COMA1</strain>
    </source>
</reference>
<accession>A0A0S4LV36</accession>
<keyword evidence="1" id="KW-0175">Coiled coil</keyword>
<evidence type="ECO:0000313" key="2">
    <source>
        <dbReference type="EMBL" id="CUS38866.1"/>
    </source>
</evidence>
<dbReference type="AlphaFoldDB" id="A0A0S4LV36"/>
<organism evidence="2 3">
    <name type="scientific">Candidatus Nitrospira nitrosa</name>
    <dbReference type="NCBI Taxonomy" id="1742972"/>
    <lineage>
        <taxon>Bacteria</taxon>
        <taxon>Pseudomonadati</taxon>
        <taxon>Nitrospirota</taxon>
        <taxon>Nitrospiria</taxon>
        <taxon>Nitrospirales</taxon>
        <taxon>Nitrospiraceae</taxon>
        <taxon>Nitrospira</taxon>
    </lineage>
</organism>
<proteinExistence type="predicted"/>
<dbReference type="EMBL" id="CZQA01000012">
    <property type="protein sequence ID" value="CUS38866.1"/>
    <property type="molecule type" value="Genomic_DNA"/>
</dbReference>
<dbReference type="OrthoDB" id="9780199at2"/>
<dbReference type="RefSeq" id="WP_090750984.1">
    <property type="nucleotide sequence ID" value="NZ_CZQA01000012.1"/>
</dbReference>
<dbReference type="STRING" id="1742972.COMA1_60128"/>
<evidence type="ECO:0000313" key="3">
    <source>
        <dbReference type="Proteomes" id="UP000199032"/>
    </source>
</evidence>
<dbReference type="Gene3D" id="3.10.129.140">
    <property type="entry name" value="Helicobacter TNF-alpha-Inducing protein"/>
    <property type="match status" value="1"/>
</dbReference>
<name>A0A0S4LV36_9BACT</name>
<feature type="coiled-coil region" evidence="1">
    <location>
        <begin position="139"/>
        <end position="184"/>
    </location>
</feature>
<gene>
    <name evidence="2" type="ORF">COMA1_60128</name>
</gene>
<evidence type="ECO:0000256" key="1">
    <source>
        <dbReference type="SAM" id="Coils"/>
    </source>
</evidence>
<dbReference type="PROSITE" id="PS51257">
    <property type="entry name" value="PROKAR_LIPOPROTEIN"/>
    <property type="match status" value="1"/>
</dbReference>
<sequence length="188" mass="21042">MIRSQATYSRLAGLGLAVLFVMGLAACGGPPKWVQKGSGVFNEKDSKAFYGVGAVSGVRNAPLAWETAENRGRAEIAKTFETYTGYLMRDYAASTTAGDFTRNTEEQNVERAQKTITTATLSGVRKIDQYMDPKTNTYYVLTKLSLEDMKNNLEQAKELNAQVRDFVRKNADKMFERLEKEEEKRGIQ</sequence>
<evidence type="ECO:0008006" key="4">
    <source>
        <dbReference type="Google" id="ProtNLM"/>
    </source>
</evidence>
<dbReference type="Proteomes" id="UP000199032">
    <property type="component" value="Unassembled WGS sequence"/>
</dbReference>